<evidence type="ECO:0000256" key="1">
    <source>
        <dbReference type="ARBA" id="ARBA00022598"/>
    </source>
</evidence>
<dbReference type="GO" id="GO:0046872">
    <property type="term" value="F:metal ion binding"/>
    <property type="evidence" value="ECO:0007669"/>
    <property type="project" value="InterPro"/>
</dbReference>
<dbReference type="EMBL" id="BJXB01000001">
    <property type="protein sequence ID" value="GEM44675.1"/>
    <property type="molecule type" value="Genomic_DNA"/>
</dbReference>
<evidence type="ECO:0000256" key="3">
    <source>
        <dbReference type="ARBA" id="ARBA00022840"/>
    </source>
</evidence>
<keyword evidence="1 6" id="KW-0436">Ligase</keyword>
<keyword evidence="7" id="KW-1185">Reference proteome</keyword>
<dbReference type="GO" id="GO:0005524">
    <property type="term" value="F:ATP binding"/>
    <property type="evidence" value="ECO:0007669"/>
    <property type="project" value="UniProtKB-UniRule"/>
</dbReference>
<accession>A0A511MVR5</accession>
<feature type="domain" description="ATP-grasp" evidence="5">
    <location>
        <begin position="90"/>
        <end position="297"/>
    </location>
</feature>
<comment type="caution">
    <text evidence="6">The sequence shown here is derived from an EMBL/GenBank/DDBJ whole genome shotgun (WGS) entry which is preliminary data.</text>
</comment>
<dbReference type="RefSeq" id="WP_146881815.1">
    <property type="nucleotide sequence ID" value="NZ_BJXB01000001.1"/>
</dbReference>
<protein>
    <submittedName>
        <fullName evidence="6">Carboxylate--amine ligase</fullName>
    </submittedName>
</protein>
<dbReference type="AlphaFoldDB" id="A0A511MVR5"/>
<dbReference type="Gene3D" id="3.30.470.20">
    <property type="entry name" value="ATP-grasp fold, B domain"/>
    <property type="match status" value="1"/>
</dbReference>
<dbReference type="OrthoDB" id="9803907at2"/>
<reference evidence="6 7" key="1">
    <citation type="submission" date="2019-07" db="EMBL/GenBank/DDBJ databases">
        <title>Whole genome shotgun sequence of Deinococcus cellulosilyticus NBRC 106333.</title>
        <authorList>
            <person name="Hosoyama A."/>
            <person name="Uohara A."/>
            <person name="Ohji S."/>
            <person name="Ichikawa N."/>
        </authorList>
    </citation>
    <scope>NUCLEOTIDE SEQUENCE [LARGE SCALE GENOMIC DNA]</scope>
    <source>
        <strain evidence="6 7">NBRC 106333</strain>
    </source>
</reference>
<dbReference type="PANTHER" id="PTHR43585">
    <property type="entry name" value="FUMIPYRROLE BIOSYNTHESIS PROTEIN C"/>
    <property type="match status" value="1"/>
</dbReference>
<dbReference type="Proteomes" id="UP000321306">
    <property type="component" value="Unassembled WGS sequence"/>
</dbReference>
<evidence type="ECO:0000259" key="5">
    <source>
        <dbReference type="PROSITE" id="PS50975"/>
    </source>
</evidence>
<evidence type="ECO:0000256" key="2">
    <source>
        <dbReference type="ARBA" id="ARBA00022741"/>
    </source>
</evidence>
<dbReference type="InterPro" id="IPR011761">
    <property type="entry name" value="ATP-grasp"/>
</dbReference>
<dbReference type="PROSITE" id="PS50975">
    <property type="entry name" value="ATP_GRASP"/>
    <property type="match status" value="1"/>
</dbReference>
<gene>
    <name evidence="6" type="ORF">DC3_03100</name>
</gene>
<keyword evidence="2 4" id="KW-0547">Nucleotide-binding</keyword>
<organism evidence="6 7">
    <name type="scientific">Deinococcus cellulosilyticus (strain DSM 18568 / NBRC 106333 / KACC 11606 / 5516J-15)</name>
    <dbReference type="NCBI Taxonomy" id="1223518"/>
    <lineage>
        <taxon>Bacteria</taxon>
        <taxon>Thermotogati</taxon>
        <taxon>Deinococcota</taxon>
        <taxon>Deinococci</taxon>
        <taxon>Deinococcales</taxon>
        <taxon>Deinococcaceae</taxon>
        <taxon>Deinococcus</taxon>
    </lineage>
</organism>
<dbReference type="SUPFAM" id="SSF56059">
    <property type="entry name" value="Glutathione synthetase ATP-binding domain-like"/>
    <property type="match status" value="1"/>
</dbReference>
<name>A0A511MVR5_DEIC1</name>
<dbReference type="GO" id="GO:0016874">
    <property type="term" value="F:ligase activity"/>
    <property type="evidence" value="ECO:0007669"/>
    <property type="project" value="UniProtKB-KW"/>
</dbReference>
<dbReference type="PANTHER" id="PTHR43585:SF2">
    <property type="entry name" value="ATP-GRASP ENZYME FSQD"/>
    <property type="match status" value="1"/>
</dbReference>
<evidence type="ECO:0000313" key="7">
    <source>
        <dbReference type="Proteomes" id="UP000321306"/>
    </source>
</evidence>
<evidence type="ECO:0000256" key="4">
    <source>
        <dbReference type="PROSITE-ProRule" id="PRU00409"/>
    </source>
</evidence>
<proteinExistence type="predicted"/>
<keyword evidence="3 4" id="KW-0067">ATP-binding</keyword>
<dbReference type="InterPro" id="IPR052032">
    <property type="entry name" value="ATP-dep_AA_Ligase"/>
</dbReference>
<dbReference type="Pfam" id="PF13535">
    <property type="entry name" value="ATP-grasp_4"/>
    <property type="match status" value="1"/>
</dbReference>
<evidence type="ECO:0000313" key="6">
    <source>
        <dbReference type="EMBL" id="GEM44675.1"/>
    </source>
</evidence>
<dbReference type="Gene3D" id="3.40.50.20">
    <property type="match status" value="1"/>
</dbReference>
<sequence length="399" mass="45111">MSLTLALIAYLPTDAVTQGFLPAAQKLGWKVMLYTDVPELHHKAYEGLSFKPEIIEADVFQVQSLIEAVASHGKPDVVFSNSDHLQTQTALLAEYFGLPGKPWKAAYRAKNKAAMRRQLEAPDFYHTVLHPDQDWHTNHPYPVVLKPREGVASRHAYYIPDALTLRDRVQQVWSEEKIPLVVEQYLTGQLYTLETLGDGETIQVLGGFKTRLSPPPYFLEETMEWQPDLPAEMQQQVLEQLAKLGVGLGACHTEFVWKDSQASLIEVNYRNIGDQCDLLLQDLLEFPLFEWVLRLHAGEKLPALEFPRKHALVHYLFAKEDGTVTVAPENQTFERNGTITQFQVLSKVGSQVDGTSSKRSFLGVLRMIGPDPVVLQDTLHDLERSLEWRIASPHPVLIS</sequence>